<protein>
    <recommendedName>
        <fullName evidence="2">Acylneuraminate cytidylyltransferase family protein</fullName>
    </recommendedName>
</protein>
<dbReference type="PANTHER" id="PTHR21485:SF6">
    <property type="entry name" value="N-ACYLNEURAMINATE CYTIDYLYLTRANSFERASE-RELATED"/>
    <property type="match status" value="1"/>
</dbReference>
<comment type="caution">
    <text evidence="1">The sequence shown here is derived from an EMBL/GenBank/DDBJ whole genome shotgun (WGS) entry which is preliminary data.</text>
</comment>
<dbReference type="GO" id="GO:0008781">
    <property type="term" value="F:N-acylneuraminate cytidylyltransferase activity"/>
    <property type="evidence" value="ECO:0007669"/>
    <property type="project" value="TreeGrafter"/>
</dbReference>
<feature type="non-terminal residue" evidence="1">
    <location>
        <position position="1"/>
    </location>
</feature>
<dbReference type="Gene3D" id="3.90.550.10">
    <property type="entry name" value="Spore Coat Polysaccharide Biosynthesis Protein SpsA, Chain A"/>
    <property type="match status" value="1"/>
</dbReference>
<gene>
    <name evidence="1" type="ORF">S03H2_40377</name>
</gene>
<name>X1GG09_9ZZZZ</name>
<dbReference type="SUPFAM" id="SSF53448">
    <property type="entry name" value="Nucleotide-diphospho-sugar transferases"/>
    <property type="match status" value="1"/>
</dbReference>
<dbReference type="EMBL" id="BARU01025029">
    <property type="protein sequence ID" value="GAH56152.1"/>
    <property type="molecule type" value="Genomic_DNA"/>
</dbReference>
<dbReference type="InterPro" id="IPR029044">
    <property type="entry name" value="Nucleotide-diphossugar_trans"/>
</dbReference>
<dbReference type="AlphaFoldDB" id="X1GG09"/>
<dbReference type="InterPro" id="IPR050793">
    <property type="entry name" value="CMP-NeuNAc_synthase"/>
</dbReference>
<sequence length="126" mass="14542">QPTSPLRSSGDIKAAINLYLENADCESLVSVAECEHPISWAMNIKNGYLIPFFDEKYLKERRQEHLTTYVPNGAIYVISLESLYKNQNFYSDKTLAYIMPVERSIDIDTEYDFMIAEFLIKKGLEC</sequence>
<evidence type="ECO:0000313" key="1">
    <source>
        <dbReference type="EMBL" id="GAH56152.1"/>
    </source>
</evidence>
<proteinExistence type="predicted"/>
<organism evidence="1">
    <name type="scientific">marine sediment metagenome</name>
    <dbReference type="NCBI Taxonomy" id="412755"/>
    <lineage>
        <taxon>unclassified sequences</taxon>
        <taxon>metagenomes</taxon>
        <taxon>ecological metagenomes</taxon>
    </lineage>
</organism>
<dbReference type="PANTHER" id="PTHR21485">
    <property type="entry name" value="HAD SUPERFAMILY MEMBERS CMAS AND KDSC"/>
    <property type="match status" value="1"/>
</dbReference>
<reference evidence="1" key="1">
    <citation type="journal article" date="2014" name="Front. Microbiol.">
        <title>High frequency of phylogenetically diverse reductive dehalogenase-homologous genes in deep subseafloor sedimentary metagenomes.</title>
        <authorList>
            <person name="Kawai M."/>
            <person name="Futagami T."/>
            <person name="Toyoda A."/>
            <person name="Takaki Y."/>
            <person name="Nishi S."/>
            <person name="Hori S."/>
            <person name="Arai W."/>
            <person name="Tsubouchi T."/>
            <person name="Morono Y."/>
            <person name="Uchiyama I."/>
            <person name="Ito T."/>
            <person name="Fujiyama A."/>
            <person name="Inagaki F."/>
            <person name="Takami H."/>
        </authorList>
    </citation>
    <scope>NUCLEOTIDE SEQUENCE</scope>
    <source>
        <strain evidence="1">Expedition CK06-06</strain>
    </source>
</reference>
<accession>X1GG09</accession>
<evidence type="ECO:0008006" key="2">
    <source>
        <dbReference type="Google" id="ProtNLM"/>
    </source>
</evidence>